<accession>A0ACB8QVA8</accession>
<protein>
    <submittedName>
        <fullName evidence="1">Pali-domain-containing protein</fullName>
    </submittedName>
</protein>
<organism evidence="1 2">
    <name type="scientific">Vararia minispora EC-137</name>
    <dbReference type="NCBI Taxonomy" id="1314806"/>
    <lineage>
        <taxon>Eukaryota</taxon>
        <taxon>Fungi</taxon>
        <taxon>Dikarya</taxon>
        <taxon>Basidiomycota</taxon>
        <taxon>Agaricomycotina</taxon>
        <taxon>Agaricomycetes</taxon>
        <taxon>Russulales</taxon>
        <taxon>Lachnocladiaceae</taxon>
        <taxon>Vararia</taxon>
    </lineage>
</organism>
<proteinExistence type="predicted"/>
<reference evidence="1" key="1">
    <citation type="submission" date="2021-02" db="EMBL/GenBank/DDBJ databases">
        <authorList>
            <consortium name="DOE Joint Genome Institute"/>
            <person name="Ahrendt S."/>
            <person name="Looney B.P."/>
            <person name="Miyauchi S."/>
            <person name="Morin E."/>
            <person name="Drula E."/>
            <person name="Courty P.E."/>
            <person name="Chicoki N."/>
            <person name="Fauchery L."/>
            <person name="Kohler A."/>
            <person name="Kuo A."/>
            <person name="Labutti K."/>
            <person name="Pangilinan J."/>
            <person name="Lipzen A."/>
            <person name="Riley R."/>
            <person name="Andreopoulos W."/>
            <person name="He G."/>
            <person name="Johnson J."/>
            <person name="Barry K.W."/>
            <person name="Grigoriev I.V."/>
            <person name="Nagy L."/>
            <person name="Hibbett D."/>
            <person name="Henrissat B."/>
            <person name="Matheny P.B."/>
            <person name="Labbe J."/>
            <person name="Martin F."/>
        </authorList>
    </citation>
    <scope>NUCLEOTIDE SEQUENCE</scope>
    <source>
        <strain evidence="1">EC-137</strain>
    </source>
</reference>
<gene>
    <name evidence="1" type="ORF">K488DRAFT_42382</name>
</gene>
<reference evidence="1" key="2">
    <citation type="journal article" date="2022" name="New Phytol.">
        <title>Evolutionary transition to the ectomycorrhizal habit in the genomes of a hyperdiverse lineage of mushroom-forming fungi.</title>
        <authorList>
            <person name="Looney B."/>
            <person name="Miyauchi S."/>
            <person name="Morin E."/>
            <person name="Drula E."/>
            <person name="Courty P.E."/>
            <person name="Kohler A."/>
            <person name="Kuo A."/>
            <person name="LaButti K."/>
            <person name="Pangilinan J."/>
            <person name="Lipzen A."/>
            <person name="Riley R."/>
            <person name="Andreopoulos W."/>
            <person name="He G."/>
            <person name="Johnson J."/>
            <person name="Nolan M."/>
            <person name="Tritt A."/>
            <person name="Barry K.W."/>
            <person name="Grigoriev I.V."/>
            <person name="Nagy L.G."/>
            <person name="Hibbett D."/>
            <person name="Henrissat B."/>
            <person name="Matheny P.B."/>
            <person name="Labbe J."/>
            <person name="Martin F.M."/>
        </authorList>
    </citation>
    <scope>NUCLEOTIDE SEQUENCE</scope>
    <source>
        <strain evidence="1">EC-137</strain>
    </source>
</reference>
<keyword evidence="2" id="KW-1185">Reference proteome</keyword>
<sequence>MAAGPAVPGLICNLAAMVLLVFVSVSVPTWNTIYLFHANNVRYGVFGFTGSQAKIGYNFNGQLPGNHRLEETVILNLTDALILHPIGAGLAGLAVLFGICGAAYHRAGTVFMTLLSALALLVTLVAWVFDMALFGIARQQFRNSGFDADYGNGVWITLGALAVLAIGFCASACGIFGSYRRRRATY</sequence>
<evidence type="ECO:0000313" key="1">
    <source>
        <dbReference type="EMBL" id="KAI0035844.1"/>
    </source>
</evidence>
<name>A0ACB8QVA8_9AGAM</name>
<comment type="caution">
    <text evidence="1">The sequence shown here is derived from an EMBL/GenBank/DDBJ whole genome shotgun (WGS) entry which is preliminary data.</text>
</comment>
<evidence type="ECO:0000313" key="2">
    <source>
        <dbReference type="Proteomes" id="UP000814128"/>
    </source>
</evidence>
<dbReference type="EMBL" id="MU273478">
    <property type="protein sequence ID" value="KAI0035844.1"/>
    <property type="molecule type" value="Genomic_DNA"/>
</dbReference>
<dbReference type="Proteomes" id="UP000814128">
    <property type="component" value="Unassembled WGS sequence"/>
</dbReference>